<evidence type="ECO:0000256" key="2">
    <source>
        <dbReference type="SAM" id="Phobius"/>
    </source>
</evidence>
<keyword evidence="5" id="KW-1185">Reference proteome</keyword>
<keyword evidence="2" id="KW-0812">Transmembrane</keyword>
<keyword evidence="2" id="KW-0472">Membrane</keyword>
<feature type="transmembrane region" description="Helical" evidence="2">
    <location>
        <begin position="7"/>
        <end position="27"/>
    </location>
</feature>
<dbReference type="Proteomes" id="UP000037179">
    <property type="component" value="Unassembled WGS sequence"/>
</dbReference>
<evidence type="ECO:0000313" key="4">
    <source>
        <dbReference type="EMBL" id="GAP30310.1"/>
    </source>
</evidence>
<dbReference type="GeneID" id="93376193"/>
<dbReference type="OrthoDB" id="3723842at2"/>
<protein>
    <recommendedName>
        <fullName evidence="7">Esterase</fullName>
    </recommendedName>
</protein>
<dbReference type="SUPFAM" id="SSF53474">
    <property type="entry name" value="alpha/beta-Hydrolases"/>
    <property type="match status" value="1"/>
</dbReference>
<evidence type="ECO:0000313" key="5">
    <source>
        <dbReference type="Proteomes" id="UP000037179"/>
    </source>
</evidence>
<organism evidence="4 5">
    <name type="scientific">Nocardia seriolae</name>
    <dbReference type="NCBI Taxonomy" id="37332"/>
    <lineage>
        <taxon>Bacteria</taxon>
        <taxon>Bacillati</taxon>
        <taxon>Actinomycetota</taxon>
        <taxon>Actinomycetes</taxon>
        <taxon>Mycobacteriales</taxon>
        <taxon>Nocardiaceae</taxon>
        <taxon>Nocardia</taxon>
    </lineage>
</organism>
<dbReference type="EMBL" id="CP017839">
    <property type="protein sequence ID" value="APA97799.1"/>
    <property type="molecule type" value="Genomic_DNA"/>
</dbReference>
<reference evidence="5" key="1">
    <citation type="submission" date="2015-07" db="EMBL/GenBank/DDBJ databases">
        <title>Nocardia seriolae U-1 whole genome shotgun sequence.</title>
        <authorList>
            <person name="Imajoh M."/>
            <person name="Fukumoto Y."/>
            <person name="Sukeda M."/>
            <person name="Yamane J."/>
            <person name="Yamasaki K."/>
            <person name="Shimizu M."/>
            <person name="Ohnishi K."/>
            <person name="Oshima S."/>
        </authorList>
    </citation>
    <scope>NUCLEOTIDE SEQUENCE [LARGE SCALE GENOMIC DNA]</scope>
    <source>
        <strain evidence="5">U-1</strain>
    </source>
</reference>
<dbReference type="GO" id="GO:0016747">
    <property type="term" value="F:acyltransferase activity, transferring groups other than amino-acyl groups"/>
    <property type="evidence" value="ECO:0007669"/>
    <property type="project" value="TreeGrafter"/>
</dbReference>
<evidence type="ECO:0008006" key="7">
    <source>
        <dbReference type="Google" id="ProtNLM"/>
    </source>
</evidence>
<evidence type="ECO:0000313" key="3">
    <source>
        <dbReference type="EMBL" id="APA97799.1"/>
    </source>
</evidence>
<reference evidence="3 6" key="3">
    <citation type="submission" date="2016-10" db="EMBL/GenBank/DDBJ databases">
        <title>Genome sequence of Nocardia seriolae strain EM150506, isolated from Anguila japonica.</title>
        <authorList>
            <person name="Han H.-J."/>
        </authorList>
    </citation>
    <scope>NUCLEOTIDE SEQUENCE [LARGE SCALE GENOMIC DNA]</scope>
    <source>
        <strain evidence="3 6">EM150506</strain>
    </source>
</reference>
<dbReference type="PANTHER" id="PTHR48098:SF1">
    <property type="entry name" value="DIACYLGLYCEROL ACYLTRANSFERASE_MYCOLYLTRANSFERASE AG85A"/>
    <property type="match status" value="1"/>
</dbReference>
<evidence type="ECO:0000313" key="6">
    <source>
        <dbReference type="Proteomes" id="UP000180166"/>
    </source>
</evidence>
<accession>A0A0B8NF16</accession>
<dbReference type="InterPro" id="IPR050583">
    <property type="entry name" value="Mycobacterial_A85_antigen"/>
</dbReference>
<dbReference type="Gene3D" id="3.40.50.1820">
    <property type="entry name" value="alpha/beta hydrolase"/>
    <property type="match status" value="1"/>
</dbReference>
<sequence length="381" mass="40652">MSLTSDCLFYVMIAAAAAAVLTTLAAWNSVRGPRWTRLLTRLFMIGMCQATAVAVLGLWVNDNFALYSSWNDMLGEPPAADMQTGAGSGPVTFQDVGDQVVSTEYTGPRSHLRGKVLVWTPPQYDQPEYRGYRFPVIMLLHGVPGTPGAWIKGGHATTELADMMRKGQLAPAILVIPRVDPGGNTDCANIPRGPQTATWLAQDVRALVITHFRAIAEPSGWAMAGDSTGGYCAISLPLRYPAAFATGLGFSPDDFHGDPDVVPSRTLRRLNDPIRLAANGPRVALLVATSRRDRFSTLANAQALAAAAKAPTQVAPALIADDGGHNWGTWRAMYPKAFSWLNTHLSPPEGPSAPTALAVGRPGSIRSLPTCQPADRCSGPR</sequence>
<reference evidence="4 5" key="2">
    <citation type="journal article" date="2016" name="Genome Announc.">
        <title>Draft Genome Sequence of Erythromycin- and Oxytetracycline-Sensitive Nocardia seriolae Strain U-1 (NBRC 110359).</title>
        <authorList>
            <person name="Imajoh M."/>
            <person name="Sukeda M."/>
            <person name="Shimizu M."/>
            <person name="Yamane J."/>
            <person name="Ohnishi K."/>
            <person name="Oshima S."/>
        </authorList>
    </citation>
    <scope>NUCLEOTIDE SEQUENCE [LARGE SCALE GENOMIC DNA]</scope>
    <source>
        <strain evidence="4 5">U-1</strain>
    </source>
</reference>
<dbReference type="Proteomes" id="UP000180166">
    <property type="component" value="Chromosome"/>
</dbReference>
<dbReference type="KEGG" id="nsr:NS506_03750"/>
<name>A0A0B8NF16_9NOCA</name>
<gene>
    <name evidence="3" type="ORF">NS506_03750</name>
    <name evidence="4" type="ORF">NSK11_contig00077-0029</name>
</gene>
<dbReference type="PANTHER" id="PTHR48098">
    <property type="entry name" value="ENTEROCHELIN ESTERASE-RELATED"/>
    <property type="match status" value="1"/>
</dbReference>
<dbReference type="EMBL" id="BBYQ01000077">
    <property type="protein sequence ID" value="GAP30310.1"/>
    <property type="molecule type" value="Genomic_DNA"/>
</dbReference>
<keyword evidence="2" id="KW-1133">Transmembrane helix</keyword>
<evidence type="ECO:0000256" key="1">
    <source>
        <dbReference type="SAM" id="MobiDB-lite"/>
    </source>
</evidence>
<dbReference type="RefSeq" id="WP_052086644.1">
    <property type="nucleotide sequence ID" value="NZ_AP017900.1"/>
</dbReference>
<feature type="transmembrane region" description="Helical" evidence="2">
    <location>
        <begin position="39"/>
        <end position="60"/>
    </location>
</feature>
<dbReference type="AlphaFoldDB" id="A0A0B8NF16"/>
<dbReference type="Pfam" id="PF00756">
    <property type="entry name" value="Esterase"/>
    <property type="match status" value="1"/>
</dbReference>
<feature type="region of interest" description="Disordered" evidence="1">
    <location>
        <begin position="352"/>
        <end position="381"/>
    </location>
</feature>
<proteinExistence type="predicted"/>
<dbReference type="InterPro" id="IPR029058">
    <property type="entry name" value="AB_hydrolase_fold"/>
</dbReference>
<dbReference type="InterPro" id="IPR000801">
    <property type="entry name" value="Esterase-like"/>
</dbReference>